<evidence type="ECO:0000313" key="1">
    <source>
        <dbReference type="EMBL" id="CAB4660120.1"/>
    </source>
</evidence>
<name>A0A6J6LE22_9ZZZZ</name>
<dbReference type="PROSITE" id="PS51257">
    <property type="entry name" value="PROKAR_LIPOPROTEIN"/>
    <property type="match status" value="1"/>
</dbReference>
<dbReference type="Pfam" id="PF04314">
    <property type="entry name" value="PCuAC"/>
    <property type="match status" value="1"/>
</dbReference>
<organism evidence="1">
    <name type="scientific">freshwater metagenome</name>
    <dbReference type="NCBI Taxonomy" id="449393"/>
    <lineage>
        <taxon>unclassified sequences</taxon>
        <taxon>metagenomes</taxon>
        <taxon>ecological metagenomes</taxon>
    </lineage>
</organism>
<proteinExistence type="predicted"/>
<protein>
    <submittedName>
        <fullName evidence="1">Unannotated protein</fullName>
    </submittedName>
</protein>
<dbReference type="AlphaFoldDB" id="A0A6J6LE22"/>
<dbReference type="PANTHER" id="PTHR36302:SF1">
    <property type="entry name" value="COPPER CHAPERONE PCU(A)C"/>
    <property type="match status" value="1"/>
</dbReference>
<dbReference type="Gene3D" id="2.60.40.1890">
    <property type="entry name" value="PCu(A)C copper chaperone"/>
    <property type="match status" value="1"/>
</dbReference>
<gene>
    <name evidence="1" type="ORF">UFOPK2169_01348</name>
</gene>
<dbReference type="InterPro" id="IPR036182">
    <property type="entry name" value="PCuAC_sf"/>
</dbReference>
<dbReference type="InterPro" id="IPR007410">
    <property type="entry name" value="LpqE-like"/>
</dbReference>
<reference evidence="1" key="1">
    <citation type="submission" date="2020-05" db="EMBL/GenBank/DDBJ databases">
        <authorList>
            <person name="Chiriac C."/>
            <person name="Salcher M."/>
            <person name="Ghai R."/>
            <person name="Kavagutti S V."/>
        </authorList>
    </citation>
    <scope>NUCLEOTIDE SEQUENCE</scope>
</reference>
<dbReference type="InterPro" id="IPR058248">
    <property type="entry name" value="Lxx211020-like"/>
</dbReference>
<dbReference type="PANTHER" id="PTHR36302">
    <property type="entry name" value="BLR7088 PROTEIN"/>
    <property type="match status" value="1"/>
</dbReference>
<accession>A0A6J6LE22</accession>
<sequence length="153" mass="16059">MKTKLVGLIASLALVAGVAACSSDDAATPDSPEITVTGQWARQSPMATDMGAAYMIIESDAEDELVGASVDMSVAMMTEVHETVTVDGGMKMQEVSSIKVTPEMPIEMKPGGYHVMLMGLVQPLEVGQTISVTLNFSKSGDKVIEVPVLEDAP</sequence>
<dbReference type="SUPFAM" id="SSF110087">
    <property type="entry name" value="DR1885-like metal-binding protein"/>
    <property type="match status" value="1"/>
</dbReference>
<dbReference type="EMBL" id="CAEZWE010000063">
    <property type="protein sequence ID" value="CAB4660120.1"/>
    <property type="molecule type" value="Genomic_DNA"/>
</dbReference>